<evidence type="ECO:0000256" key="1">
    <source>
        <dbReference type="SAM" id="MobiDB-lite"/>
    </source>
</evidence>
<feature type="transmembrane region" description="Helical" evidence="2">
    <location>
        <begin position="37"/>
        <end position="57"/>
    </location>
</feature>
<dbReference type="HOGENOM" id="CLU_074493_0_0_11"/>
<sequence length="277" mass="28765">MTAPSAPAPGWPTPRRSGSPHDNGPGSDAAWLPVPPGIGRALVLAGVFVCAACGLVYELELIALADHLVGDTVTQTSVVLSLMVFAMGIGSLASKRLRGHAAANFALIEAFLGLVGGSCAMVLCLAYVWSGEARWVLFGYALAIGVLIGAEMPLLMALIQRIREQEADRAVADLSAADYVGALLGGLAFPFLLLPLLGRLTAALVTGAVNAAAGGLLVLWLFRHDLTRSWRWRLLALNASVIVVLLGLITWVAPLERATDAALAERAVSGGTGEEPG</sequence>
<gene>
    <name evidence="3" type="ORF">SXIM_28740</name>
</gene>
<dbReference type="AlphaFoldDB" id="A0A0F7FUR9"/>
<name>A0A0F7FUR9_9ACTN</name>
<feature type="region of interest" description="Disordered" evidence="1">
    <location>
        <begin position="1"/>
        <end position="26"/>
    </location>
</feature>
<dbReference type="KEGG" id="sxi:SXIM_28740"/>
<evidence type="ECO:0000313" key="4">
    <source>
        <dbReference type="Proteomes" id="UP000034034"/>
    </source>
</evidence>
<dbReference type="SUPFAM" id="SSF103473">
    <property type="entry name" value="MFS general substrate transporter"/>
    <property type="match status" value="1"/>
</dbReference>
<keyword evidence="4" id="KW-1185">Reference proteome</keyword>
<reference evidence="3" key="1">
    <citation type="submission" date="2019-08" db="EMBL/GenBank/DDBJ databases">
        <title>Complete genome sequence of a mangrove-derived Streptomyces xiamenensis.</title>
        <authorList>
            <person name="Xu J."/>
        </authorList>
    </citation>
    <scope>NUCLEOTIDE SEQUENCE</scope>
    <source>
        <strain evidence="3">318</strain>
    </source>
</reference>
<evidence type="ECO:0000313" key="3">
    <source>
        <dbReference type="EMBL" id="AKG44258.1"/>
    </source>
</evidence>
<feature type="transmembrane region" description="Helical" evidence="2">
    <location>
        <begin position="135"/>
        <end position="159"/>
    </location>
</feature>
<feature type="transmembrane region" description="Helical" evidence="2">
    <location>
        <begin position="200"/>
        <end position="222"/>
    </location>
</feature>
<protein>
    <submittedName>
        <fullName evidence="3">Spermidine synthase</fullName>
    </submittedName>
</protein>
<feature type="compositionally biased region" description="Pro residues" evidence="1">
    <location>
        <begin position="1"/>
        <end position="12"/>
    </location>
</feature>
<feature type="transmembrane region" description="Helical" evidence="2">
    <location>
        <begin position="171"/>
        <end position="194"/>
    </location>
</feature>
<feature type="transmembrane region" description="Helical" evidence="2">
    <location>
        <begin position="77"/>
        <end position="94"/>
    </location>
</feature>
<feature type="transmembrane region" description="Helical" evidence="2">
    <location>
        <begin position="106"/>
        <end position="129"/>
    </location>
</feature>
<accession>A0A0F7FUR9</accession>
<dbReference type="Proteomes" id="UP000034034">
    <property type="component" value="Chromosome"/>
</dbReference>
<feature type="transmembrane region" description="Helical" evidence="2">
    <location>
        <begin position="234"/>
        <end position="253"/>
    </location>
</feature>
<dbReference type="PATRIC" id="fig|408015.6.peg.2910"/>
<dbReference type="STRING" id="408015.SXIM_28740"/>
<evidence type="ECO:0000256" key="2">
    <source>
        <dbReference type="SAM" id="Phobius"/>
    </source>
</evidence>
<keyword evidence="2" id="KW-1133">Transmembrane helix</keyword>
<dbReference type="EMBL" id="CP009922">
    <property type="protein sequence ID" value="AKG44258.1"/>
    <property type="molecule type" value="Genomic_DNA"/>
</dbReference>
<keyword evidence="2" id="KW-0812">Transmembrane</keyword>
<dbReference type="InterPro" id="IPR036259">
    <property type="entry name" value="MFS_trans_sf"/>
</dbReference>
<proteinExistence type="predicted"/>
<organism evidence="3 4">
    <name type="scientific">Streptomyces xiamenensis</name>
    <dbReference type="NCBI Taxonomy" id="408015"/>
    <lineage>
        <taxon>Bacteria</taxon>
        <taxon>Bacillati</taxon>
        <taxon>Actinomycetota</taxon>
        <taxon>Actinomycetes</taxon>
        <taxon>Kitasatosporales</taxon>
        <taxon>Streptomycetaceae</taxon>
        <taxon>Streptomyces</taxon>
    </lineage>
</organism>
<keyword evidence="2" id="KW-0472">Membrane</keyword>